<keyword evidence="6" id="KW-0547">Nucleotide-binding</keyword>
<reference evidence="9" key="1">
    <citation type="submission" date="2022-03" db="EMBL/GenBank/DDBJ databases">
        <authorList>
            <person name="Martin C."/>
        </authorList>
    </citation>
    <scope>NUCLEOTIDE SEQUENCE</scope>
</reference>
<dbReference type="Pfam" id="PF20266">
    <property type="entry name" value="Mab-21_C"/>
    <property type="match status" value="1"/>
</dbReference>
<evidence type="ECO:0000313" key="10">
    <source>
        <dbReference type="Proteomes" id="UP000749559"/>
    </source>
</evidence>
<evidence type="ECO:0000256" key="6">
    <source>
        <dbReference type="ARBA" id="ARBA00022741"/>
    </source>
</evidence>
<organism evidence="9 10">
    <name type="scientific">Owenia fusiformis</name>
    <name type="common">Polychaete worm</name>
    <dbReference type="NCBI Taxonomy" id="6347"/>
    <lineage>
        <taxon>Eukaryota</taxon>
        <taxon>Metazoa</taxon>
        <taxon>Spiralia</taxon>
        <taxon>Lophotrochozoa</taxon>
        <taxon>Annelida</taxon>
        <taxon>Polychaeta</taxon>
        <taxon>Sedentaria</taxon>
        <taxon>Canalipalpata</taxon>
        <taxon>Sabellida</taxon>
        <taxon>Oweniida</taxon>
        <taxon>Oweniidae</taxon>
        <taxon>Owenia</taxon>
    </lineage>
</organism>
<dbReference type="Proteomes" id="UP000749559">
    <property type="component" value="Unassembled WGS sequence"/>
</dbReference>
<dbReference type="GO" id="GO:0046872">
    <property type="term" value="F:metal ion binding"/>
    <property type="evidence" value="ECO:0007669"/>
    <property type="project" value="UniProtKB-KW"/>
</dbReference>
<dbReference type="OrthoDB" id="6054650at2759"/>
<dbReference type="Pfam" id="PF03281">
    <property type="entry name" value="Mab-21"/>
    <property type="match status" value="1"/>
</dbReference>
<comment type="caution">
    <text evidence="9">The sequence shown here is derived from an EMBL/GenBank/DDBJ whole genome shotgun (WGS) entry which is preliminary data.</text>
</comment>
<accession>A0A8J1UG21</accession>
<dbReference type="SMART" id="SM01265">
    <property type="entry name" value="Mab-21"/>
    <property type="match status" value="1"/>
</dbReference>
<evidence type="ECO:0000256" key="1">
    <source>
        <dbReference type="ARBA" id="ARBA00001946"/>
    </source>
</evidence>
<dbReference type="InterPro" id="IPR046906">
    <property type="entry name" value="Mab-21_HhH/H2TH-like"/>
</dbReference>
<dbReference type="AlphaFoldDB" id="A0A8J1UG21"/>
<dbReference type="GO" id="GO:0005524">
    <property type="term" value="F:ATP binding"/>
    <property type="evidence" value="ECO:0007669"/>
    <property type="project" value="UniProtKB-KW"/>
</dbReference>
<gene>
    <name evidence="9" type="ORF">OFUS_LOCUS14031</name>
</gene>
<keyword evidence="3" id="KW-0808">Transferase</keyword>
<dbReference type="GO" id="GO:0016779">
    <property type="term" value="F:nucleotidyltransferase activity"/>
    <property type="evidence" value="ECO:0007669"/>
    <property type="project" value="UniProtKB-KW"/>
</dbReference>
<dbReference type="PANTHER" id="PTHR10656:SF42">
    <property type="entry name" value="CYCLIC GMP-AMP SYNTHASE-LIKE PROTEIN-RELATED"/>
    <property type="match status" value="1"/>
</dbReference>
<evidence type="ECO:0000256" key="8">
    <source>
        <dbReference type="ARBA" id="ARBA00022842"/>
    </source>
</evidence>
<dbReference type="Gene3D" id="3.30.460.90">
    <property type="match status" value="1"/>
</dbReference>
<keyword evidence="7" id="KW-0067">ATP-binding</keyword>
<evidence type="ECO:0000256" key="2">
    <source>
        <dbReference type="ARBA" id="ARBA00008307"/>
    </source>
</evidence>
<dbReference type="PANTHER" id="PTHR10656">
    <property type="entry name" value="CELL FATE DETERMINING PROTEIN MAB21-RELATED"/>
    <property type="match status" value="1"/>
</dbReference>
<sequence length="370" mass="42049">MASSQKSLKSALNNFNKDKVEIKKDDMTAATIVMEELKKDIFRYLKGLGVPMRPFELMGSVYEGLKVIFANEFDLLMPLDLSDCEWDLENFNEVATKAGYWRLKLGRNKHAAEVPVSKNEWCKSLSKYLDNGYLSAVKIRRAFQSFLQKWSDQYKKSAAPKYEINVRQGGPAVTLNVVYGSDRRELCIDFVPAIDLRPIGMPTNALVVAKPPPKVLRGADVESLWLQSYCREEKERMNKIDQADNGCRKKCVKILKTIRLHNSQMGVLSSYVFKSILLKVCKDRKAEHWGSDSLADRFIDLLKELHSCLKTKNLPSQFNSKVNILASLEDPAIRNIETYLAKVIHKESYVNDLLTCSGTCKYCKGPSAKK</sequence>
<comment type="cofactor">
    <cofactor evidence="1">
        <name>Mg(2+)</name>
        <dbReference type="ChEBI" id="CHEBI:18420"/>
    </cofactor>
</comment>
<dbReference type="Gene3D" id="1.10.1410.40">
    <property type="match status" value="1"/>
</dbReference>
<evidence type="ECO:0000256" key="4">
    <source>
        <dbReference type="ARBA" id="ARBA00022695"/>
    </source>
</evidence>
<dbReference type="InterPro" id="IPR046903">
    <property type="entry name" value="Mab-21-like_nuc_Trfase"/>
</dbReference>
<name>A0A8J1UG21_OWEFU</name>
<protein>
    <submittedName>
        <fullName evidence="9">Uncharacterized protein</fullName>
    </submittedName>
</protein>
<dbReference type="InterPro" id="IPR024810">
    <property type="entry name" value="MAB21L/cGLR"/>
</dbReference>
<keyword evidence="10" id="KW-1185">Reference proteome</keyword>
<proteinExistence type="inferred from homology"/>
<keyword evidence="4" id="KW-0548">Nucleotidyltransferase</keyword>
<evidence type="ECO:0000256" key="7">
    <source>
        <dbReference type="ARBA" id="ARBA00022840"/>
    </source>
</evidence>
<evidence type="ECO:0000256" key="5">
    <source>
        <dbReference type="ARBA" id="ARBA00022723"/>
    </source>
</evidence>
<keyword evidence="8" id="KW-0460">Magnesium</keyword>
<dbReference type="EMBL" id="CAIIXF020000007">
    <property type="protein sequence ID" value="CAH1788517.1"/>
    <property type="molecule type" value="Genomic_DNA"/>
</dbReference>
<comment type="similarity">
    <text evidence="2">Belongs to the mab-21 family.</text>
</comment>
<evidence type="ECO:0000313" key="9">
    <source>
        <dbReference type="EMBL" id="CAH1788517.1"/>
    </source>
</evidence>
<evidence type="ECO:0000256" key="3">
    <source>
        <dbReference type="ARBA" id="ARBA00022679"/>
    </source>
</evidence>
<keyword evidence="5" id="KW-0479">Metal-binding</keyword>